<feature type="compositionally biased region" description="Low complexity" evidence="5">
    <location>
        <begin position="83"/>
        <end position="104"/>
    </location>
</feature>
<evidence type="ECO:0000259" key="6">
    <source>
        <dbReference type="Pfam" id="PF01012"/>
    </source>
</evidence>
<feature type="domain" description="Electron transfer flavoprotein alpha/beta-subunit N-terminal" evidence="6">
    <location>
        <begin position="1"/>
        <end position="77"/>
    </location>
</feature>
<comment type="subcellular location">
    <subcellularLocation>
        <location evidence="1">Mitochondrion matrix</location>
    </subcellularLocation>
</comment>
<comment type="similarity">
    <text evidence="2">Belongs to the ETF beta-subunit/FixA family.</text>
</comment>
<evidence type="ECO:0000313" key="8">
    <source>
        <dbReference type="Proteomes" id="UP000218209"/>
    </source>
</evidence>
<dbReference type="EMBL" id="KV918937">
    <property type="protein sequence ID" value="OSX74651.1"/>
    <property type="molecule type" value="Genomic_DNA"/>
</dbReference>
<dbReference type="Proteomes" id="UP000218209">
    <property type="component" value="Unassembled WGS sequence"/>
</dbReference>
<dbReference type="Gene3D" id="3.40.50.620">
    <property type="entry name" value="HUPs"/>
    <property type="match status" value="1"/>
</dbReference>
<reference evidence="7 8" key="1">
    <citation type="submission" date="2017-03" db="EMBL/GenBank/DDBJ databases">
        <title>WGS assembly of Porphyra umbilicalis.</title>
        <authorList>
            <person name="Brawley S.H."/>
            <person name="Blouin N.A."/>
            <person name="Ficko-Blean E."/>
            <person name="Wheeler G.L."/>
            <person name="Lohr M."/>
            <person name="Goodson H.V."/>
            <person name="Jenkins J.W."/>
            <person name="Blaby-Haas C.E."/>
            <person name="Helliwell K.E."/>
            <person name="Chan C."/>
            <person name="Marriage T."/>
            <person name="Bhattacharya D."/>
            <person name="Klein A.S."/>
            <person name="Badis Y."/>
            <person name="Brodie J."/>
            <person name="Cao Y."/>
            <person name="Collen J."/>
            <person name="Dittami S.M."/>
            <person name="Gachon C.M."/>
            <person name="Green B.R."/>
            <person name="Karpowicz S."/>
            <person name="Kim J.W."/>
            <person name="Kudahl U."/>
            <person name="Lin S."/>
            <person name="Michel G."/>
            <person name="Mittag M."/>
            <person name="Olson B.J."/>
            <person name="Pangilinan J."/>
            <person name="Peng Y."/>
            <person name="Qiu H."/>
            <person name="Shu S."/>
            <person name="Singer J.T."/>
            <person name="Smith A.G."/>
            <person name="Sprecher B.N."/>
            <person name="Wagner V."/>
            <person name="Wang W."/>
            <person name="Wang Z.-Y."/>
            <person name="Yan J."/>
            <person name="Yarish C."/>
            <person name="Zoeuner-Riek S."/>
            <person name="Zhuang Y."/>
            <person name="Zou Y."/>
            <person name="Lindquist E.A."/>
            <person name="Grimwood J."/>
            <person name="Barry K."/>
            <person name="Rokhsar D.S."/>
            <person name="Schmutz J."/>
            <person name="Stiller J.W."/>
            <person name="Grossman A.R."/>
            <person name="Prochnik S.E."/>
        </authorList>
    </citation>
    <scope>NUCLEOTIDE SEQUENCE [LARGE SCALE GENOMIC DNA]</scope>
    <source>
        <strain evidence="7">4086291</strain>
    </source>
</reference>
<dbReference type="PANTHER" id="PTHR21294">
    <property type="entry name" value="ELECTRON TRANSFER FLAVOPROTEIN BETA-SUBUNIT"/>
    <property type="match status" value="1"/>
</dbReference>
<dbReference type="InterPro" id="IPR000049">
    <property type="entry name" value="ET-Flavoprotein_bsu_CS"/>
</dbReference>
<evidence type="ECO:0000313" key="7">
    <source>
        <dbReference type="EMBL" id="OSX74651.1"/>
    </source>
</evidence>
<keyword evidence="8" id="KW-1185">Reference proteome</keyword>
<evidence type="ECO:0000256" key="2">
    <source>
        <dbReference type="ARBA" id="ARBA00007557"/>
    </source>
</evidence>
<evidence type="ECO:0000256" key="1">
    <source>
        <dbReference type="ARBA" id="ARBA00004305"/>
    </source>
</evidence>
<dbReference type="GO" id="GO:0009055">
    <property type="term" value="F:electron transfer activity"/>
    <property type="evidence" value="ECO:0007669"/>
    <property type="project" value="InterPro"/>
</dbReference>
<dbReference type="OrthoDB" id="276685at2759"/>
<accession>A0A1X6P189</accession>
<proteinExistence type="inferred from homology"/>
<evidence type="ECO:0000256" key="4">
    <source>
        <dbReference type="ARBA" id="ARBA00022982"/>
    </source>
</evidence>
<evidence type="ECO:0000256" key="3">
    <source>
        <dbReference type="ARBA" id="ARBA00022448"/>
    </source>
</evidence>
<protein>
    <recommendedName>
        <fullName evidence="6">Electron transfer flavoprotein alpha/beta-subunit N-terminal domain-containing protein</fullName>
    </recommendedName>
</protein>
<dbReference type="AlphaFoldDB" id="A0A1X6P189"/>
<dbReference type="PROSITE" id="PS01065">
    <property type="entry name" value="ETF_BETA"/>
    <property type="match status" value="1"/>
</dbReference>
<feature type="region of interest" description="Disordered" evidence="5">
    <location>
        <begin position="82"/>
        <end position="116"/>
    </location>
</feature>
<dbReference type="PANTHER" id="PTHR21294:SF8">
    <property type="entry name" value="ELECTRON TRANSFER FLAVOPROTEIN SUBUNIT BETA"/>
    <property type="match status" value="1"/>
</dbReference>
<dbReference type="SUPFAM" id="SSF52402">
    <property type="entry name" value="Adenine nucleotide alpha hydrolases-like"/>
    <property type="match status" value="1"/>
</dbReference>
<dbReference type="InterPro" id="IPR014729">
    <property type="entry name" value="Rossmann-like_a/b/a_fold"/>
</dbReference>
<sequence length="116" mass="12347">MLAGMLNWPQATFASEVAVTDDTATVTREIDGGLQTLAVPLPAIVTADLRLNTPRFATLPNIMKAKKKPVVSLTPDDLGLGGADDLAGGSSSSAWRNRPSARGGRSARRWRRCSTR</sequence>
<evidence type="ECO:0000256" key="5">
    <source>
        <dbReference type="SAM" id="MobiDB-lite"/>
    </source>
</evidence>
<dbReference type="InterPro" id="IPR012255">
    <property type="entry name" value="ETF_b"/>
</dbReference>
<keyword evidence="4" id="KW-0249">Electron transport</keyword>
<dbReference type="Pfam" id="PF01012">
    <property type="entry name" value="ETF"/>
    <property type="match status" value="1"/>
</dbReference>
<dbReference type="InterPro" id="IPR014730">
    <property type="entry name" value="ETF_a/b_N"/>
</dbReference>
<dbReference type="GO" id="GO:0005759">
    <property type="term" value="C:mitochondrial matrix"/>
    <property type="evidence" value="ECO:0007669"/>
    <property type="project" value="UniProtKB-SubCell"/>
</dbReference>
<dbReference type="GO" id="GO:0033539">
    <property type="term" value="P:fatty acid beta-oxidation using acyl-CoA dehydrogenase"/>
    <property type="evidence" value="ECO:0007669"/>
    <property type="project" value="TreeGrafter"/>
</dbReference>
<gene>
    <name evidence="7" type="ORF">BU14_0275s0009</name>
</gene>
<organism evidence="7 8">
    <name type="scientific">Porphyra umbilicalis</name>
    <name type="common">Purple laver</name>
    <name type="synonym">Red alga</name>
    <dbReference type="NCBI Taxonomy" id="2786"/>
    <lineage>
        <taxon>Eukaryota</taxon>
        <taxon>Rhodophyta</taxon>
        <taxon>Bangiophyceae</taxon>
        <taxon>Bangiales</taxon>
        <taxon>Bangiaceae</taxon>
        <taxon>Porphyra</taxon>
    </lineage>
</organism>
<feature type="compositionally biased region" description="Basic residues" evidence="5">
    <location>
        <begin position="105"/>
        <end position="116"/>
    </location>
</feature>
<keyword evidence="3" id="KW-0813">Transport</keyword>
<name>A0A1X6P189_PORUM</name>
<dbReference type="GO" id="GO:0009063">
    <property type="term" value="P:amino acid catabolic process"/>
    <property type="evidence" value="ECO:0007669"/>
    <property type="project" value="TreeGrafter"/>
</dbReference>